<keyword evidence="1" id="KW-0812">Transmembrane</keyword>
<dbReference type="Proteomes" id="UP001307760">
    <property type="component" value="Unassembled WGS sequence"/>
</dbReference>
<comment type="caution">
    <text evidence="2">The sequence shown here is derived from an EMBL/GenBank/DDBJ whole genome shotgun (WGS) entry which is preliminary data.</text>
</comment>
<evidence type="ECO:0000256" key="1">
    <source>
        <dbReference type="SAM" id="Phobius"/>
    </source>
</evidence>
<dbReference type="InterPro" id="IPR019734">
    <property type="entry name" value="TPR_rpt"/>
</dbReference>
<reference evidence="2 3" key="1">
    <citation type="submission" date="2023-12" db="EMBL/GenBank/DDBJ databases">
        <title>30 novel species of actinomycetes from the DSMZ collection.</title>
        <authorList>
            <person name="Nouioui I."/>
        </authorList>
    </citation>
    <scope>NUCLEOTIDE SEQUENCE [LARGE SCALE GENOMIC DNA]</scope>
    <source>
        <strain evidence="2 3">DSM 41528</strain>
    </source>
</reference>
<proteinExistence type="predicted"/>
<evidence type="ECO:0000313" key="3">
    <source>
        <dbReference type="Proteomes" id="UP001307760"/>
    </source>
</evidence>
<gene>
    <name evidence="2" type="ORF">V2J85_32225</name>
</gene>
<keyword evidence="3" id="KW-1185">Reference proteome</keyword>
<feature type="transmembrane region" description="Helical" evidence="1">
    <location>
        <begin position="92"/>
        <end position="110"/>
    </location>
</feature>
<feature type="transmembrane region" description="Helical" evidence="1">
    <location>
        <begin position="37"/>
        <end position="55"/>
    </location>
</feature>
<dbReference type="SMART" id="SM00028">
    <property type="entry name" value="TPR"/>
    <property type="match status" value="2"/>
</dbReference>
<dbReference type="RefSeq" id="WP_330823574.1">
    <property type="nucleotide sequence ID" value="NZ_JAZBJP010000031.1"/>
</dbReference>
<name>A0ABU7NYH9_9ACTN</name>
<protein>
    <recommendedName>
        <fullName evidence="4">Tetratricopeptide repeat protein</fullName>
    </recommendedName>
</protein>
<dbReference type="InterPro" id="IPR011990">
    <property type="entry name" value="TPR-like_helical_dom_sf"/>
</dbReference>
<evidence type="ECO:0000313" key="2">
    <source>
        <dbReference type="EMBL" id="MEE4423942.1"/>
    </source>
</evidence>
<dbReference type="SUPFAM" id="SSF48452">
    <property type="entry name" value="TPR-like"/>
    <property type="match status" value="1"/>
</dbReference>
<keyword evidence="1" id="KW-0472">Membrane</keyword>
<dbReference type="Gene3D" id="1.25.40.10">
    <property type="entry name" value="Tetratricopeptide repeat domain"/>
    <property type="match status" value="1"/>
</dbReference>
<sequence>MSLTPIHEPLAAAMFNSRAESERSLTAPLPAPRYMAWWWWSGLGFAGLTVALWQAGDGRPAWKGDGLVGAVGQVFGGVGAVFKPTKPGGASIGSRLAFLLILLVLLYFLWRATRAWLAYKPGAVDVQQLEDATPLGTPKPSNVDLTARLRRRLSDSSMYPPATLPAQAPAESFLELLGDVEIDPDKLGTALPKLLGRLRPKLAYRVSGILQYRDGAPDPYGMTVTVTAFLFGGSRAKDVWGSDWDDVIRKAGSWTVSTLLPVTRAGRLPPWRRWWGQELKPELYEAYQEANTLSREGRHHEALEQYFTAVRLDPVNPYLRAELAETQEKMGLHIDALDTCQRALTLDGQSARGYRKRLWLSHWNPHPRRLRYFLHPRRYRELIGLRYRNSIILGTAETTARQWVAGAGTNGRQTCENLVPLLVDRYWPAALGLDGRRIPLRRKERKRRKDAGRNSLRQTLRSGNSAAIRLVMQRAAVQETARLASDDAWARVWLYWPARLWSWIRFCWPVSYYQSVRGTPSPVTRGAFHINRKVWAPLRLTWATSAYDATRKARKETHPYKWRWPYTWRLPVSRLSWEGLEIRSLRWRLRLAALLWTRRDWHTHYNAACVYAVAMYAHRWDRSTQRQLAARAIAHLAQAILATRGTAATVERSWLVEEDPDLALLRHKGTLPNTHFNNFVRTVYPSAEAFEQSPPSTRTDEQLREYDYRLLVEIAKVMQEVWNQRCDQGEADIQCATEWLRVERSMWKSVWEIADPGSRRRWQDRVSFIRYLQANCQPVATSALGFPPPLVPEEKAGQNGHPDSDGIEKTLTALQRDLEGRRGLARANGFLGRPFTNCQQGQQVLRAAATDGVTQLSAKRVQRLSTGYAAAWQTLDDWLEGEAGHEAFRQALTDVPQLTRRRVTALREARTLRI</sequence>
<accession>A0ABU7NYH9</accession>
<organism evidence="2 3">
    <name type="scientific">Streptomyces bugieae</name>
    <dbReference type="NCBI Taxonomy" id="3098223"/>
    <lineage>
        <taxon>Bacteria</taxon>
        <taxon>Bacillati</taxon>
        <taxon>Actinomycetota</taxon>
        <taxon>Actinomycetes</taxon>
        <taxon>Kitasatosporales</taxon>
        <taxon>Streptomycetaceae</taxon>
        <taxon>Streptomyces</taxon>
    </lineage>
</organism>
<dbReference type="EMBL" id="JAZBJP010000031">
    <property type="protein sequence ID" value="MEE4423942.1"/>
    <property type="molecule type" value="Genomic_DNA"/>
</dbReference>
<keyword evidence="1" id="KW-1133">Transmembrane helix</keyword>
<evidence type="ECO:0008006" key="4">
    <source>
        <dbReference type="Google" id="ProtNLM"/>
    </source>
</evidence>